<name>A0A1Y3ESU6_9BILA</name>
<organism evidence="2 3">
    <name type="scientific">Trichinella nativa</name>
    <dbReference type="NCBI Taxonomy" id="6335"/>
    <lineage>
        <taxon>Eukaryota</taxon>
        <taxon>Metazoa</taxon>
        <taxon>Ecdysozoa</taxon>
        <taxon>Nematoda</taxon>
        <taxon>Enoplea</taxon>
        <taxon>Dorylaimia</taxon>
        <taxon>Trichinellida</taxon>
        <taxon>Trichinellidae</taxon>
        <taxon>Trichinella</taxon>
    </lineage>
</organism>
<comment type="caution">
    <text evidence="2">The sequence shown here is derived from an EMBL/GenBank/DDBJ whole genome shotgun (WGS) entry which is preliminary data.</text>
</comment>
<feature type="transmembrane region" description="Helical" evidence="1">
    <location>
        <begin position="44"/>
        <end position="62"/>
    </location>
</feature>
<protein>
    <submittedName>
        <fullName evidence="2">Uncharacterized protein</fullName>
    </submittedName>
</protein>
<evidence type="ECO:0000256" key="1">
    <source>
        <dbReference type="SAM" id="Phobius"/>
    </source>
</evidence>
<reference evidence="2 3" key="1">
    <citation type="submission" date="2015-04" db="EMBL/GenBank/DDBJ databases">
        <title>Draft genome of the roundworm Trichinella nativa.</title>
        <authorList>
            <person name="Mitreva M."/>
        </authorList>
    </citation>
    <scope>NUCLEOTIDE SEQUENCE [LARGE SCALE GENOMIC DNA]</scope>
    <source>
        <strain evidence="2 3">ISS45</strain>
    </source>
</reference>
<keyword evidence="1" id="KW-0472">Membrane</keyword>
<gene>
    <name evidence="2" type="ORF">D917_01579</name>
</gene>
<proteinExistence type="predicted"/>
<keyword evidence="1" id="KW-1133">Transmembrane helix</keyword>
<evidence type="ECO:0000313" key="2">
    <source>
        <dbReference type="EMBL" id="OUC46609.1"/>
    </source>
</evidence>
<dbReference type="AlphaFoldDB" id="A0A1Y3ESU6"/>
<dbReference type="EMBL" id="LVZM01006341">
    <property type="protein sequence ID" value="OUC46609.1"/>
    <property type="molecule type" value="Genomic_DNA"/>
</dbReference>
<evidence type="ECO:0000313" key="3">
    <source>
        <dbReference type="Proteomes" id="UP000243006"/>
    </source>
</evidence>
<sequence>MEFSAMYTSGRRPDYCGPENSTAPRKFLTALPVSGCGQRRKRRTGAILVLISPAVGAVVGMIDRRHGRKRKKRTPRFVTVHRNDPRERYCSHSVKCVVRNSA</sequence>
<keyword evidence="1" id="KW-0812">Transmembrane</keyword>
<dbReference type="Proteomes" id="UP000243006">
    <property type="component" value="Unassembled WGS sequence"/>
</dbReference>
<accession>A0A1Y3ESU6</accession>